<dbReference type="Proteomes" id="UP001156708">
    <property type="component" value="Unassembled WGS sequence"/>
</dbReference>
<dbReference type="RefSeq" id="WP_141352444.1">
    <property type="nucleotide sequence ID" value="NZ_BARA01000113.1"/>
</dbReference>
<comment type="caution">
    <text evidence="1">The sequence shown here is derived from an EMBL/GenBank/DDBJ whole genome shotgun (WGS) entry which is preliminary data.</text>
</comment>
<name>A0AA37SJ39_9PROT</name>
<protein>
    <recommendedName>
        <fullName evidence="4">Burkholderia phage Bcep781 gp51</fullName>
    </recommendedName>
</protein>
<keyword evidence="3" id="KW-1185">Reference proteome</keyword>
<evidence type="ECO:0008006" key="4">
    <source>
        <dbReference type="Google" id="ProtNLM"/>
    </source>
</evidence>
<evidence type="ECO:0000313" key="2">
    <source>
        <dbReference type="EMBL" id="GLQ85080.1"/>
    </source>
</evidence>
<reference evidence="1" key="3">
    <citation type="submission" date="2023-01" db="EMBL/GenBank/DDBJ databases">
        <title>Draft genome sequence of Gluconobacter sphaericus strain NBRC 12467.</title>
        <authorList>
            <person name="Sun Q."/>
            <person name="Mori K."/>
        </authorList>
    </citation>
    <scope>NUCLEOTIDE SEQUENCE</scope>
    <source>
        <strain evidence="1">NBRC 12467</strain>
    </source>
</reference>
<evidence type="ECO:0000313" key="1">
    <source>
        <dbReference type="EMBL" id="GLQ84765.1"/>
    </source>
</evidence>
<gene>
    <name evidence="1" type="ORF">GCM10007872_16730</name>
    <name evidence="2" type="ORF">GCM10007872_19880</name>
</gene>
<dbReference type="EMBL" id="BSNZ01000008">
    <property type="protein sequence ID" value="GLQ84765.1"/>
    <property type="molecule type" value="Genomic_DNA"/>
</dbReference>
<organism evidence="1 3">
    <name type="scientific">Gluconobacter sphaericus NBRC 12467</name>
    <dbReference type="NCBI Taxonomy" id="1307951"/>
    <lineage>
        <taxon>Bacteria</taxon>
        <taxon>Pseudomonadati</taxon>
        <taxon>Pseudomonadota</taxon>
        <taxon>Alphaproteobacteria</taxon>
        <taxon>Acetobacterales</taxon>
        <taxon>Acetobacteraceae</taxon>
        <taxon>Gluconobacter</taxon>
    </lineage>
</organism>
<accession>A0AA37SJ39</accession>
<reference evidence="3" key="2">
    <citation type="journal article" date="2019" name="Int. J. Syst. Evol. Microbiol.">
        <title>The Global Catalogue of Microorganisms (GCM) 10K type strain sequencing project: providing services to taxonomists for standard genome sequencing and annotation.</title>
        <authorList>
            <consortium name="The Broad Institute Genomics Platform"/>
            <consortium name="The Broad Institute Genome Sequencing Center for Infectious Disease"/>
            <person name="Wu L."/>
            <person name="Ma J."/>
        </authorList>
    </citation>
    <scope>NUCLEOTIDE SEQUENCE [LARGE SCALE GENOMIC DNA]</scope>
    <source>
        <strain evidence="3">NBRC 12467</strain>
    </source>
</reference>
<evidence type="ECO:0000313" key="3">
    <source>
        <dbReference type="Proteomes" id="UP001156708"/>
    </source>
</evidence>
<dbReference type="EMBL" id="BSNZ01000013">
    <property type="protein sequence ID" value="GLQ85080.1"/>
    <property type="molecule type" value="Genomic_DNA"/>
</dbReference>
<sequence length="117" mass="12252">MDTLLLDRTTWGFLLDASGNIALATGTYAIAQDIASAVRVFQGECWYDTAQGMPYTQNILGLAQSVSVFEEQAAQIALTVPGVASAQCVVKSVGPSRILTGTILFTTTDGTTGNVGF</sequence>
<proteinExistence type="predicted"/>
<dbReference type="AlphaFoldDB" id="A0AA37SJ39"/>
<reference evidence="1" key="1">
    <citation type="journal article" date="2014" name="Int. J. Syst. Evol. Microbiol.">
        <title>Complete genome sequence of Corynebacterium casei LMG S-19264T (=DSM 44701T), isolated from a smear-ripened cheese.</title>
        <authorList>
            <consortium name="US DOE Joint Genome Institute (JGI-PGF)"/>
            <person name="Walter F."/>
            <person name="Albersmeier A."/>
            <person name="Kalinowski J."/>
            <person name="Ruckert C."/>
        </authorList>
    </citation>
    <scope>NUCLEOTIDE SEQUENCE</scope>
    <source>
        <strain evidence="1">NBRC 12467</strain>
    </source>
</reference>